<accession>A0A1C5G5M3</accession>
<dbReference type="Proteomes" id="UP000198251">
    <property type="component" value="Chromosome I"/>
</dbReference>
<keyword evidence="2" id="KW-1185">Reference proteome</keyword>
<dbReference type="GeneID" id="95805870"/>
<dbReference type="RefSeq" id="WP_172896323.1">
    <property type="nucleotide sequence ID" value="NZ_LT607733.1"/>
</dbReference>
<proteinExistence type="predicted"/>
<organism evidence="1 2">
    <name type="scientific">Micromonospora echinofusca</name>
    <dbReference type="NCBI Taxonomy" id="47858"/>
    <lineage>
        <taxon>Bacteria</taxon>
        <taxon>Bacillati</taxon>
        <taxon>Actinomycetota</taxon>
        <taxon>Actinomycetes</taxon>
        <taxon>Micromonosporales</taxon>
        <taxon>Micromonosporaceae</taxon>
        <taxon>Micromonospora</taxon>
    </lineage>
</organism>
<reference evidence="1 2" key="1">
    <citation type="submission" date="2016-06" db="EMBL/GenBank/DDBJ databases">
        <authorList>
            <person name="Kjaerup R.B."/>
            <person name="Dalgaard T.S."/>
            <person name="Juul-Madsen H.R."/>
        </authorList>
    </citation>
    <scope>NUCLEOTIDE SEQUENCE [LARGE SCALE GENOMIC DNA]</scope>
    <source>
        <strain evidence="1 2">DSM 43913</strain>
    </source>
</reference>
<evidence type="ECO:0000313" key="2">
    <source>
        <dbReference type="Proteomes" id="UP000198251"/>
    </source>
</evidence>
<protein>
    <submittedName>
        <fullName evidence="1">Uncharacterized protein</fullName>
    </submittedName>
</protein>
<dbReference type="EMBL" id="LT607733">
    <property type="protein sequence ID" value="SCG14852.1"/>
    <property type="molecule type" value="Genomic_DNA"/>
</dbReference>
<name>A0A1C5G5M3_MICEH</name>
<dbReference type="AlphaFoldDB" id="A0A1C5G5M3"/>
<gene>
    <name evidence="1" type="ORF">GA0070610_1071</name>
</gene>
<sequence>MTTPTTTNVAQGDAHVGVQAQAIHGDVYYQLPPDASPKERFRTGVKYLDARMPGRARELIEEAVARGHETDEVRFHWLLALLSGRTLRQLGNEDLITLSTICGRITRVHGRGEWTVGLRSVLRLLSSLDTADTELTVKELDELRPRQRDKILDHLGVLLEGPVEDQLWHRSVERARAGQKAGDRRNRVRLFFHPVTFLIVPSRGPSVARPGMTSCPCRLHDPGGVVAGSGGVGGPLIGTRPPVLG</sequence>
<evidence type="ECO:0000313" key="1">
    <source>
        <dbReference type="EMBL" id="SCG14852.1"/>
    </source>
</evidence>